<dbReference type="InterPro" id="IPR039844">
    <property type="entry name" value="URB1"/>
</dbReference>
<feature type="domain" description="URB1 N-terminal" evidence="2">
    <location>
        <begin position="91"/>
        <end position="404"/>
    </location>
</feature>
<evidence type="ECO:0000259" key="2">
    <source>
        <dbReference type="Pfam" id="PF11707"/>
    </source>
</evidence>
<dbReference type="Pfam" id="PF11707">
    <property type="entry name" value="Npa1"/>
    <property type="match status" value="1"/>
</dbReference>
<feature type="region of interest" description="Disordered" evidence="1">
    <location>
        <begin position="1"/>
        <end position="27"/>
    </location>
</feature>
<dbReference type="Proteomes" id="UP001165740">
    <property type="component" value="Chromosome 13"/>
</dbReference>
<keyword evidence="4" id="KW-1185">Reference proteome</keyword>
<dbReference type="PANTHER" id="PTHR13500">
    <property type="entry name" value="NUCLEOLAR PRERIBOSOMAL-ASSOCIATED PROTEIN 1"/>
    <property type="match status" value="1"/>
</dbReference>
<dbReference type="GO" id="GO:0000463">
    <property type="term" value="P:maturation of LSU-rRNA from tricistronic rRNA transcript (SSU-rRNA, 5.8S rRNA, LSU-rRNA)"/>
    <property type="evidence" value="ECO:0007669"/>
    <property type="project" value="TreeGrafter"/>
</dbReference>
<dbReference type="InterPro" id="IPR021714">
    <property type="entry name" value="URB1_N"/>
</dbReference>
<organism evidence="4 5">
    <name type="scientific">Biomphalaria glabrata</name>
    <name type="common">Bloodfluke planorb</name>
    <name type="synonym">Freshwater snail</name>
    <dbReference type="NCBI Taxonomy" id="6526"/>
    <lineage>
        <taxon>Eukaryota</taxon>
        <taxon>Metazoa</taxon>
        <taxon>Spiralia</taxon>
        <taxon>Lophotrochozoa</taxon>
        <taxon>Mollusca</taxon>
        <taxon>Gastropoda</taxon>
        <taxon>Heterobranchia</taxon>
        <taxon>Euthyneura</taxon>
        <taxon>Panpulmonata</taxon>
        <taxon>Hygrophila</taxon>
        <taxon>Lymnaeoidea</taxon>
        <taxon>Planorbidae</taxon>
        <taxon>Biomphalaria</taxon>
    </lineage>
</organism>
<sequence length="2115" mass="240714">MSKAKRKRSLSKISVDEEGNATSPKKAKESVSTISEVEFKFFLRDEETITEGLQKFVQTSELFSDGYPCTDIVVNYCTSSSNVAELWNLIEPSSCKLKINEVALVFQCLEQILTRIRTDLFKMSSMGEAIVQRLLAAHMGQVYNCLRDQNKSKTIKSAVTLLIAMVLLSDKSKKTVLARLNFGHQNFPPLFKRRNRKDPQDVRSCMVLLTLAFLLDSDNAVITVLVQQKTFLQFVIAGLMYDSKEVVVDTLATLMDKVVKCPGVSKTDKIKLFSEVTLKQICELFNWKGPTGWTAGKKSKSQEELIEADEGDKQVVASVAFNFLTELCCSHKHGINFYDKTVGTGNRTHNQLLAHFLDWLVKKIDEEHIADLVTSILCTCPDLIKSVLNSLSPSFSPRWSDKWSKLMDWLAKLYGSIPDKLLTQPEMLYDANAIVSIATVFCLPPPKVAVILQQSVKHEDIRVRHKVFQVVMALAMKASNIKTELSQRLCADKTNKLRESILDLFTANVFMMLPTINQIFVCVDKVMQKISQNDKKDEEVLDVGEHINVILQVLTLYQHISPTLVSEKPKDLAKLIEMVSQEAADINVNTDRDEDDHEEKPRLLQPQFYLLKLLSGIDAKLLSLGREGMIHKLLSLASHSGQYKNTCVGLICKMLKSVEIFSHHEKELYVWIETALRNTNTEFLKESISFLANSLSTLINNPAPYLDRLLEVIAGLDMTDGNTLETAGSDKNTLNDILAMDMKLLDKKLAAFEPSSIHICDQTLNLYLSPLALVVLDNLESNTKVAGSIKTYISRVFVQLVYTIASPQTLARVLSTCKTTLDGNVLEYIFYWLDNKIWPCKLKPLSAETYGTCSYILMRVFFGQSKLEMSSSTVIDQLTQELKALDTAAKLNVLRQVVFYLTETARRPQSGTVCQKVLIVFTSIAEILIDELAAAEKWDEVTAKKDQSEQSSDMSLLVNELQTAKLNYSHSELSNVSHPMNNAKEEIIEILQNTSINSLIFPKCTQLRDLKNLDNVHKVACLFSKFMNTILMKCKTWTWFASEKELLKTVVFALLASMKEVEKTSDLYTIYLNLLNTVYPMLDLIILSRCITQMLKMPLSDFFEEGSSEETETFRVLCLLLQQWVHLIEIDPSFTSSTIFQQLTQKSHSTKSHNPPSNNCYSCAIRVTFSIEETTSLSPTEFVPLFELLTQCQNSQFLNVVLFVVTHLSSEVVHHIGDTVLYQMLGTQMSLKAGATTELIVACLIENDEEFYLKSEKWMQANASKVFRKKKWNLIRSYLTAFSRFSEKNEEIMKKLKKAALEFLTTDNFDISCKELLHIYQQLSEIIQSKDQHFQAVLAKAMLESIKSHDVPDKCNQFAVLLLSSKFAYLSSDERKKSTHKLLDLLLKHLTHLTSSKTNRHTDTETYILDSLPQLIPDCTDSTLSFLHSYWNKLVTNTLRFMFMNTKLLKVLCQLVPFVYASTTTMTVVNAQTMFQMCVNHTGFMNVMMTKEHTEVKSELVHLLHLLGDKDPSVYETHLSKVLVGSYNATLSETDQRLLDMIKKCQKDSKKFECPSVWGKTAIERHTVSKVLGPTLDKEASVKSILEQIDQRQMQESILHFPLRRTQMSTNVTHAREFKSKPTCYDPNFFLPLFVQILSPDKLVPLRLFVEKGCLSYLLIALSSHDIKCRRLAYHALNDFHDHAEGSRWQERLEVNYVLDLINGSRDQDAQKLPYVIALFFARVVKILLYPADPLYVPLFKFFVAKSEIDLRNIPEFYQLFFSPHLQYKQERNWLLSLLSDGLRETSDYWIYQKKLIFKILFCYYDSSISDFKSQELILKTLQNASQEKFIAVDLVRKHGLMSWLLNVSKGLSRCPDHTELVCDLVHTLWITLATMNYATSSPGTLTKPGDGWRATEVDNDIVEEDVEMQDENKDRKLDKKTKITSGQSANVPTSTKVEMGLVVKCIIWTLRNPSNQSLLKLLEVMNMLLSPDTQVEPTLEWNRKTVCCVSLSSVEASLLLYHAANILQLPRIAVKAAELLKQEGVVPETLLTKVTSRPEITLTKRDHSKTEDVTEADDLNDDSLLNNTVGELTDELFKTEQDADLHKTFSFEEKQKLLYLVCRISNVTRTLQFV</sequence>
<evidence type="ECO:0000259" key="3">
    <source>
        <dbReference type="Pfam" id="PF16201"/>
    </source>
</evidence>
<dbReference type="GO" id="GO:0005730">
    <property type="term" value="C:nucleolus"/>
    <property type="evidence" value="ECO:0007669"/>
    <property type="project" value="TreeGrafter"/>
</dbReference>
<dbReference type="Pfam" id="PF16201">
    <property type="entry name" value="NopRA1"/>
    <property type="match status" value="1"/>
</dbReference>
<dbReference type="OMA" id="VVWVWQS"/>
<evidence type="ECO:0000313" key="4">
    <source>
        <dbReference type="Proteomes" id="UP001165740"/>
    </source>
</evidence>
<gene>
    <name evidence="5" type="primary">LOC106074336</name>
</gene>
<dbReference type="InterPro" id="IPR016024">
    <property type="entry name" value="ARM-type_fold"/>
</dbReference>
<dbReference type="GeneID" id="106074336"/>
<evidence type="ECO:0000313" key="5">
    <source>
        <dbReference type="RefSeq" id="XP_055863709.1"/>
    </source>
</evidence>
<accession>A0A9W2YM22</accession>
<protein>
    <submittedName>
        <fullName evidence="5">Nucleolar pre-ribosomal-associated protein 1-like isoform X1</fullName>
    </submittedName>
</protein>
<name>A0A9W2YM22_BIOGL</name>
<dbReference type="RefSeq" id="XP_055863709.1">
    <property type="nucleotide sequence ID" value="XM_056007734.1"/>
</dbReference>
<dbReference type="PANTHER" id="PTHR13500:SF0">
    <property type="entry name" value="NUCLEOLAR PRE-RIBOSOMAL-ASSOCIATED PROTEIN 1"/>
    <property type="match status" value="1"/>
</dbReference>
<reference evidence="5" key="1">
    <citation type="submission" date="2025-08" db="UniProtKB">
        <authorList>
            <consortium name="RefSeq"/>
        </authorList>
    </citation>
    <scope>IDENTIFICATION</scope>
</reference>
<dbReference type="GO" id="GO:0000466">
    <property type="term" value="P:maturation of 5.8S rRNA from tricistronic rRNA transcript (SSU-rRNA, 5.8S rRNA, LSU-rRNA)"/>
    <property type="evidence" value="ECO:0007669"/>
    <property type="project" value="TreeGrafter"/>
</dbReference>
<proteinExistence type="predicted"/>
<dbReference type="OrthoDB" id="72892at2759"/>
<feature type="compositionally biased region" description="Basic residues" evidence="1">
    <location>
        <begin position="1"/>
        <end position="10"/>
    </location>
</feature>
<dbReference type="InterPro" id="IPR032436">
    <property type="entry name" value="URB1_C"/>
</dbReference>
<dbReference type="SUPFAM" id="SSF48371">
    <property type="entry name" value="ARM repeat"/>
    <property type="match status" value="1"/>
</dbReference>
<feature type="domain" description="URB1 C-terminal" evidence="3">
    <location>
        <begin position="1655"/>
        <end position="1844"/>
    </location>
</feature>
<evidence type="ECO:0000256" key="1">
    <source>
        <dbReference type="SAM" id="MobiDB-lite"/>
    </source>
</evidence>